<name>A0A397G146_ASPTH</name>
<proteinExistence type="predicted"/>
<dbReference type="AlphaFoldDB" id="A0A397G146"/>
<evidence type="ECO:0000313" key="1">
    <source>
        <dbReference type="EMBL" id="RHZ43026.1"/>
    </source>
</evidence>
<reference evidence="1" key="1">
    <citation type="submission" date="2018-08" db="EMBL/GenBank/DDBJ databases">
        <title>Draft genome sequence of azole-resistant Aspergillus thermomutatus (Neosartorya pseudofischeri) strain HMR AF 39, isolated from a human nasal aspirate.</title>
        <authorList>
            <person name="Parent-Michaud M."/>
            <person name="Dufresne P.J."/>
            <person name="Fournier E."/>
            <person name="Martineau C."/>
            <person name="Moreira S."/>
            <person name="Perkins V."/>
            <person name="De Repentigny L."/>
            <person name="Dufresne S.F."/>
        </authorList>
    </citation>
    <scope>NUCLEOTIDE SEQUENCE [LARGE SCALE GENOMIC DNA]</scope>
    <source>
        <strain evidence="1">HMR AF 39</strain>
    </source>
</reference>
<dbReference type="GeneID" id="38122144"/>
<accession>A0A397G146</accession>
<protein>
    <submittedName>
        <fullName evidence="1">Uncharacterized protein</fullName>
    </submittedName>
</protein>
<dbReference type="EMBL" id="NKHU02000639">
    <property type="protein sequence ID" value="RHZ43026.1"/>
    <property type="molecule type" value="Genomic_DNA"/>
</dbReference>
<keyword evidence="2" id="KW-1185">Reference proteome</keyword>
<dbReference type="VEuPathDB" id="FungiDB:CDV56_100170"/>
<sequence>MTWLIPKTTSCVQLLEELEHLPPTVRQSIRSITLGQNLMGFDDGENHLEVALRLAAFLLDWKELETITIAMPDDLSAAGQDTGSYDYWSWVLHEPLLRAFARGRWREVRLAHPKTYTDPNLFLYHNIECYIEDWILPLEPRRQLNLRRSRYREDQYASWGGPQESRHQPQDSLEAVNKDCERTWAERGIVIQAENPGPGEMGTVLAVRWKAPWMREHRQAATAPAPLISPDLIPW</sequence>
<dbReference type="STRING" id="41047.A0A397G146"/>
<organism evidence="1 2">
    <name type="scientific">Aspergillus thermomutatus</name>
    <name type="common">Neosartorya pseudofischeri</name>
    <dbReference type="NCBI Taxonomy" id="41047"/>
    <lineage>
        <taxon>Eukaryota</taxon>
        <taxon>Fungi</taxon>
        <taxon>Dikarya</taxon>
        <taxon>Ascomycota</taxon>
        <taxon>Pezizomycotina</taxon>
        <taxon>Eurotiomycetes</taxon>
        <taxon>Eurotiomycetidae</taxon>
        <taxon>Eurotiales</taxon>
        <taxon>Aspergillaceae</taxon>
        <taxon>Aspergillus</taxon>
        <taxon>Aspergillus subgen. Fumigati</taxon>
    </lineage>
</organism>
<dbReference type="RefSeq" id="XP_026609421.1">
    <property type="nucleotide sequence ID" value="XM_026753789.1"/>
</dbReference>
<dbReference type="OrthoDB" id="10598410at2759"/>
<comment type="caution">
    <text evidence="1">The sequence shown here is derived from an EMBL/GenBank/DDBJ whole genome shotgun (WGS) entry which is preliminary data.</text>
</comment>
<gene>
    <name evidence="1" type="ORF">CDV56_100170</name>
</gene>
<dbReference type="Proteomes" id="UP000215305">
    <property type="component" value="Unassembled WGS sequence"/>
</dbReference>
<evidence type="ECO:0000313" key="2">
    <source>
        <dbReference type="Proteomes" id="UP000215305"/>
    </source>
</evidence>